<keyword evidence="4" id="KW-0249">Electron transport</keyword>
<evidence type="ECO:0000256" key="5">
    <source>
        <dbReference type="ARBA" id="ARBA00023004"/>
    </source>
</evidence>
<evidence type="ECO:0000313" key="12">
    <source>
        <dbReference type="Proteomes" id="UP000321157"/>
    </source>
</evidence>
<feature type="domain" description="Cytochrome c" evidence="10">
    <location>
        <begin position="45"/>
        <end position="123"/>
    </location>
</feature>
<protein>
    <recommendedName>
        <fullName evidence="10">Cytochrome c domain-containing protein</fullName>
    </recommendedName>
</protein>
<dbReference type="GO" id="GO:0016020">
    <property type="term" value="C:membrane"/>
    <property type="evidence" value="ECO:0007669"/>
    <property type="project" value="InterPro"/>
</dbReference>
<evidence type="ECO:0000313" key="11">
    <source>
        <dbReference type="EMBL" id="GEN32837.1"/>
    </source>
</evidence>
<feature type="region of interest" description="Disordered" evidence="8">
    <location>
        <begin position="21"/>
        <end position="54"/>
    </location>
</feature>
<dbReference type="GO" id="GO:0020037">
    <property type="term" value="F:heme binding"/>
    <property type="evidence" value="ECO:0007669"/>
    <property type="project" value="InterPro"/>
</dbReference>
<sequence length="123" mass="12487">MKKLTTAGLLLALAVGLSACGGGEKPSSAPADQNQSQSQNQSATTSGGGGDEAKKVMEGKCISCHGQNMEGGAGPELQKVGARLSKDEIAKVIKEGRPGTAMPGGLLNDEETEKVASYLAEQK</sequence>
<dbReference type="EMBL" id="BJXX01000013">
    <property type="protein sequence ID" value="GEN32837.1"/>
    <property type="molecule type" value="Genomic_DNA"/>
</dbReference>
<feature type="signal peptide" evidence="9">
    <location>
        <begin position="1"/>
        <end position="19"/>
    </location>
</feature>
<dbReference type="PANTHER" id="PTHR37823:SF4">
    <property type="entry name" value="MENAQUINOL-CYTOCHROME C REDUCTASE CYTOCHROME B_C SUBUNIT"/>
    <property type="match status" value="1"/>
</dbReference>
<dbReference type="GO" id="GO:0005506">
    <property type="term" value="F:iron ion binding"/>
    <property type="evidence" value="ECO:0007669"/>
    <property type="project" value="InterPro"/>
</dbReference>
<dbReference type="OrthoDB" id="7933886at2"/>
<dbReference type="AlphaFoldDB" id="A0A511V1P4"/>
<dbReference type="Proteomes" id="UP000321157">
    <property type="component" value="Unassembled WGS sequence"/>
</dbReference>
<accession>A0A511V1P4</accession>
<evidence type="ECO:0000256" key="7">
    <source>
        <dbReference type="PIRSR" id="PIRSR000025-2"/>
    </source>
</evidence>
<comment type="caution">
    <text evidence="11">The sequence shown here is derived from an EMBL/GenBank/DDBJ whole genome shotgun (WGS) entry which is preliminary data.</text>
</comment>
<dbReference type="SUPFAM" id="SSF46626">
    <property type="entry name" value="Cytochrome c"/>
    <property type="match status" value="1"/>
</dbReference>
<feature type="chain" id="PRO_5039192102" description="Cytochrome c domain-containing protein" evidence="9">
    <location>
        <begin position="20"/>
        <end position="123"/>
    </location>
</feature>
<dbReference type="PIRSF" id="PIRSF000025">
    <property type="entry name" value="Cytc_Bsub_c550"/>
    <property type="match status" value="1"/>
</dbReference>
<feature type="binding site" description="covalent" evidence="6">
    <location>
        <position position="64"/>
    </location>
    <ligand>
        <name>heme c</name>
        <dbReference type="ChEBI" id="CHEBI:61717"/>
    </ligand>
</feature>
<feature type="binding site" description="axial binding residue" evidence="7">
    <location>
        <position position="102"/>
    </location>
    <ligand>
        <name>heme c</name>
        <dbReference type="ChEBI" id="CHEBI:61717"/>
    </ligand>
    <ligandPart>
        <name>Fe</name>
        <dbReference type="ChEBI" id="CHEBI:18248"/>
    </ligandPart>
</feature>
<keyword evidence="3 7" id="KW-0479">Metal-binding</keyword>
<gene>
    <name evidence="11" type="ORF">ADA01nite_02970</name>
</gene>
<organism evidence="11 12">
    <name type="scientific">Aneurinibacillus danicus</name>
    <dbReference type="NCBI Taxonomy" id="267746"/>
    <lineage>
        <taxon>Bacteria</taxon>
        <taxon>Bacillati</taxon>
        <taxon>Bacillota</taxon>
        <taxon>Bacilli</taxon>
        <taxon>Bacillales</taxon>
        <taxon>Paenibacillaceae</taxon>
        <taxon>Aneurinibacillus group</taxon>
        <taxon>Aneurinibacillus</taxon>
    </lineage>
</organism>
<keyword evidence="5 7" id="KW-0408">Iron</keyword>
<keyword evidence="12" id="KW-1185">Reference proteome</keyword>
<name>A0A511V1P4_9BACL</name>
<comment type="PTM">
    <text evidence="6">Binds 1 heme c group covalently per subunit.</text>
</comment>
<dbReference type="Gene3D" id="1.10.760.10">
    <property type="entry name" value="Cytochrome c-like domain"/>
    <property type="match status" value="1"/>
</dbReference>
<keyword evidence="1" id="KW-0813">Transport</keyword>
<evidence type="ECO:0000259" key="10">
    <source>
        <dbReference type="PROSITE" id="PS51007"/>
    </source>
</evidence>
<keyword evidence="2 6" id="KW-0349">Heme</keyword>
<dbReference type="InterPro" id="IPR012218">
    <property type="entry name" value="Cyt_c_BACSU-c550-type"/>
</dbReference>
<evidence type="ECO:0000256" key="2">
    <source>
        <dbReference type="ARBA" id="ARBA00022617"/>
    </source>
</evidence>
<evidence type="ECO:0000256" key="4">
    <source>
        <dbReference type="ARBA" id="ARBA00022982"/>
    </source>
</evidence>
<dbReference type="GO" id="GO:0009055">
    <property type="term" value="F:electron transfer activity"/>
    <property type="evidence" value="ECO:0007669"/>
    <property type="project" value="InterPro"/>
</dbReference>
<evidence type="ECO:0000256" key="6">
    <source>
        <dbReference type="PIRSR" id="PIRSR000025-1"/>
    </source>
</evidence>
<dbReference type="InterPro" id="IPR036909">
    <property type="entry name" value="Cyt_c-like_dom_sf"/>
</dbReference>
<evidence type="ECO:0000256" key="9">
    <source>
        <dbReference type="SAM" id="SignalP"/>
    </source>
</evidence>
<feature type="compositionally biased region" description="Low complexity" evidence="8">
    <location>
        <begin position="26"/>
        <end position="45"/>
    </location>
</feature>
<feature type="binding site" description="covalent" evidence="6">
    <location>
        <position position="61"/>
    </location>
    <ligand>
        <name>heme c</name>
        <dbReference type="ChEBI" id="CHEBI:61717"/>
    </ligand>
</feature>
<feature type="binding site" description="axial binding residue" evidence="7">
    <location>
        <position position="65"/>
    </location>
    <ligand>
        <name>heme c</name>
        <dbReference type="ChEBI" id="CHEBI:61717"/>
    </ligand>
    <ligandPart>
        <name>Fe</name>
        <dbReference type="ChEBI" id="CHEBI:18248"/>
    </ligandPart>
</feature>
<dbReference type="PROSITE" id="PS51007">
    <property type="entry name" value="CYTC"/>
    <property type="match status" value="1"/>
</dbReference>
<evidence type="ECO:0000256" key="3">
    <source>
        <dbReference type="ARBA" id="ARBA00022723"/>
    </source>
</evidence>
<dbReference type="InterPro" id="IPR009056">
    <property type="entry name" value="Cyt_c-like_dom"/>
</dbReference>
<reference evidence="11 12" key="1">
    <citation type="submission" date="2019-07" db="EMBL/GenBank/DDBJ databases">
        <title>Whole genome shotgun sequence of Aneurinibacillus danicus NBRC 102444.</title>
        <authorList>
            <person name="Hosoyama A."/>
            <person name="Uohara A."/>
            <person name="Ohji S."/>
            <person name="Ichikawa N."/>
        </authorList>
    </citation>
    <scope>NUCLEOTIDE SEQUENCE [LARGE SCALE GENOMIC DNA]</scope>
    <source>
        <strain evidence="11 12">NBRC 102444</strain>
    </source>
</reference>
<keyword evidence="9" id="KW-0732">Signal</keyword>
<evidence type="ECO:0000256" key="1">
    <source>
        <dbReference type="ARBA" id="ARBA00022448"/>
    </source>
</evidence>
<proteinExistence type="predicted"/>
<evidence type="ECO:0000256" key="8">
    <source>
        <dbReference type="SAM" id="MobiDB-lite"/>
    </source>
</evidence>
<dbReference type="PROSITE" id="PS51257">
    <property type="entry name" value="PROKAR_LIPOPROTEIN"/>
    <property type="match status" value="1"/>
</dbReference>
<dbReference type="PANTHER" id="PTHR37823">
    <property type="entry name" value="CYTOCHROME C-553-LIKE"/>
    <property type="match status" value="1"/>
</dbReference>
<dbReference type="RefSeq" id="WP_146808130.1">
    <property type="nucleotide sequence ID" value="NZ_BJXX01000013.1"/>
</dbReference>
<dbReference type="InterPro" id="IPR051811">
    <property type="entry name" value="Cytochrome_c550/c551-like"/>
</dbReference>
<dbReference type="Pfam" id="PF13442">
    <property type="entry name" value="Cytochrome_CBB3"/>
    <property type="match status" value="1"/>
</dbReference>